<proteinExistence type="predicted"/>
<dbReference type="AlphaFoldDB" id="A0A0N0RX94"/>
<evidence type="ECO:0000313" key="1">
    <source>
        <dbReference type="EMBL" id="KOS36172.1"/>
    </source>
</evidence>
<name>A0A0N0RX94_9EURO</name>
<comment type="caution">
    <text evidence="1">The sequence shown here is derived from an EMBL/GenBank/DDBJ whole genome shotgun (WGS) entry which is preliminary data.</text>
</comment>
<dbReference type="EMBL" id="LHQQ01000639">
    <property type="protein sequence ID" value="KOS36172.1"/>
    <property type="molecule type" value="Genomic_DNA"/>
</dbReference>
<evidence type="ECO:0000313" key="2">
    <source>
        <dbReference type="Proteomes" id="UP000037696"/>
    </source>
</evidence>
<gene>
    <name evidence="1" type="ORF">ACN38_g13114</name>
</gene>
<dbReference type="Proteomes" id="UP000037696">
    <property type="component" value="Unassembled WGS sequence"/>
</dbReference>
<protein>
    <submittedName>
        <fullName evidence="1">Uncharacterized protein</fullName>
    </submittedName>
</protein>
<reference evidence="1 2" key="1">
    <citation type="submission" date="2015-08" db="EMBL/GenBank/DDBJ databases">
        <title>Genome sequencing of Penicillium nordicum.</title>
        <authorList>
            <person name="Nguyen H.D."/>
            <person name="Seifert K.A."/>
        </authorList>
    </citation>
    <scope>NUCLEOTIDE SEQUENCE [LARGE SCALE GENOMIC DNA]</scope>
    <source>
        <strain evidence="1 2">DAOMC 185683</strain>
    </source>
</reference>
<sequence length="78" mass="9142">MYTQISYFTISKYTPIISPTIVYGYIRPINWLSRPAPCRAGCRTRLDPKRHLQSGPSKVFGDLRRHINGLRDIWVQYT</sequence>
<keyword evidence="2" id="KW-1185">Reference proteome</keyword>
<organism evidence="1 2">
    <name type="scientific">Penicillium nordicum</name>
    <dbReference type="NCBI Taxonomy" id="229535"/>
    <lineage>
        <taxon>Eukaryota</taxon>
        <taxon>Fungi</taxon>
        <taxon>Dikarya</taxon>
        <taxon>Ascomycota</taxon>
        <taxon>Pezizomycotina</taxon>
        <taxon>Eurotiomycetes</taxon>
        <taxon>Eurotiomycetidae</taxon>
        <taxon>Eurotiales</taxon>
        <taxon>Aspergillaceae</taxon>
        <taxon>Penicillium</taxon>
    </lineage>
</organism>
<accession>A0A0N0RX94</accession>